<feature type="region of interest" description="Disordered" evidence="1">
    <location>
        <begin position="45"/>
        <end position="64"/>
    </location>
</feature>
<dbReference type="Proteomes" id="UP000460272">
    <property type="component" value="Unassembled WGS sequence"/>
</dbReference>
<organism evidence="2 3">
    <name type="scientific">Trebonia kvetii</name>
    <dbReference type="NCBI Taxonomy" id="2480626"/>
    <lineage>
        <taxon>Bacteria</taxon>
        <taxon>Bacillati</taxon>
        <taxon>Actinomycetota</taxon>
        <taxon>Actinomycetes</taxon>
        <taxon>Streptosporangiales</taxon>
        <taxon>Treboniaceae</taxon>
        <taxon>Trebonia</taxon>
    </lineage>
</organism>
<keyword evidence="3" id="KW-1185">Reference proteome</keyword>
<evidence type="ECO:0000256" key="1">
    <source>
        <dbReference type="SAM" id="MobiDB-lite"/>
    </source>
</evidence>
<proteinExistence type="predicted"/>
<evidence type="ECO:0000313" key="2">
    <source>
        <dbReference type="EMBL" id="TVZ04584.1"/>
    </source>
</evidence>
<protein>
    <submittedName>
        <fullName evidence="2">Uncharacterized protein</fullName>
    </submittedName>
</protein>
<sequence>MPCDERLPARRHDEQVVITLPDPRLVISHPGARRVSELSVAGTIISTSPDPRHCPVSSTAPDHR</sequence>
<dbReference type="RefSeq" id="WP_145854680.1">
    <property type="nucleotide sequence ID" value="NZ_RPFW01000003.1"/>
</dbReference>
<accession>A0A6P2BZR0</accession>
<name>A0A6P2BZR0_9ACTN</name>
<comment type="caution">
    <text evidence="2">The sequence shown here is derived from an EMBL/GenBank/DDBJ whole genome shotgun (WGS) entry which is preliminary data.</text>
</comment>
<evidence type="ECO:0000313" key="3">
    <source>
        <dbReference type="Proteomes" id="UP000460272"/>
    </source>
</evidence>
<reference evidence="2 3" key="1">
    <citation type="submission" date="2018-11" db="EMBL/GenBank/DDBJ databases">
        <title>Trebonia kvetii gen.nov., sp.nov., a novel acidophilic actinobacterium, and proposal of the new actinobacterial family Treboniaceae fam. nov.</title>
        <authorList>
            <person name="Rapoport D."/>
            <person name="Sagova-Mareckova M."/>
            <person name="Sedlacek I."/>
            <person name="Provaznik J."/>
            <person name="Kralova S."/>
            <person name="Pavlinic D."/>
            <person name="Benes V."/>
            <person name="Kopecky J."/>
        </authorList>
    </citation>
    <scope>NUCLEOTIDE SEQUENCE [LARGE SCALE GENOMIC DNA]</scope>
    <source>
        <strain evidence="2 3">15Tr583</strain>
    </source>
</reference>
<gene>
    <name evidence="2" type="ORF">EAS64_19730</name>
</gene>
<dbReference type="EMBL" id="RPFW01000003">
    <property type="protein sequence ID" value="TVZ04584.1"/>
    <property type="molecule type" value="Genomic_DNA"/>
</dbReference>
<dbReference type="AlphaFoldDB" id="A0A6P2BZR0"/>